<feature type="region of interest" description="Disordered" evidence="1">
    <location>
        <begin position="1"/>
        <end position="23"/>
    </location>
</feature>
<dbReference type="AlphaFoldDB" id="A0A5R8WL16"/>
<reference evidence="2 3" key="1">
    <citation type="submission" date="2019-05" db="EMBL/GenBank/DDBJ databases">
        <title>Hymenobacter edaphi sp. nov., isolated from abandoned arsenic-contaminated farmland soil.</title>
        <authorList>
            <person name="Nie L."/>
        </authorList>
    </citation>
    <scope>NUCLEOTIDE SEQUENCE [LARGE SCALE GENOMIC DNA]</scope>
    <source>
        <strain evidence="2 3">1-3-3-8</strain>
    </source>
</reference>
<proteinExistence type="predicted"/>
<accession>A0A5R8WL16</accession>
<feature type="region of interest" description="Disordered" evidence="1">
    <location>
        <begin position="35"/>
        <end position="65"/>
    </location>
</feature>
<dbReference type="Proteomes" id="UP000305517">
    <property type="component" value="Unassembled WGS sequence"/>
</dbReference>
<organism evidence="2 3">
    <name type="scientific">Hymenobacter jeollabukensis</name>
    <dbReference type="NCBI Taxonomy" id="2025313"/>
    <lineage>
        <taxon>Bacteria</taxon>
        <taxon>Pseudomonadati</taxon>
        <taxon>Bacteroidota</taxon>
        <taxon>Cytophagia</taxon>
        <taxon>Cytophagales</taxon>
        <taxon>Hymenobacteraceae</taxon>
        <taxon>Hymenobacter</taxon>
    </lineage>
</organism>
<name>A0A5R8WL16_9BACT</name>
<comment type="caution">
    <text evidence="2">The sequence shown here is derived from an EMBL/GenBank/DDBJ whole genome shotgun (WGS) entry which is preliminary data.</text>
</comment>
<dbReference type="RefSeq" id="WP_138080312.1">
    <property type="nucleotide sequence ID" value="NZ_VAJM01000013.1"/>
</dbReference>
<sequence length="65" mass="6953">MPKIHFSDPAQDGGHAAGTPAQAATAVRQPNIFQGRAEGTPDHAKFPDWDILPPEGAIINPRLKK</sequence>
<protein>
    <submittedName>
        <fullName evidence="2">Uncharacterized protein</fullName>
    </submittedName>
</protein>
<dbReference type="OrthoDB" id="772613at2"/>
<evidence type="ECO:0000313" key="3">
    <source>
        <dbReference type="Proteomes" id="UP000305517"/>
    </source>
</evidence>
<feature type="compositionally biased region" description="Low complexity" evidence="1">
    <location>
        <begin position="13"/>
        <end position="23"/>
    </location>
</feature>
<evidence type="ECO:0000313" key="2">
    <source>
        <dbReference type="EMBL" id="TLM89365.1"/>
    </source>
</evidence>
<feature type="compositionally biased region" description="Basic and acidic residues" evidence="1">
    <location>
        <begin position="39"/>
        <end position="48"/>
    </location>
</feature>
<dbReference type="EMBL" id="VAJM01000013">
    <property type="protein sequence ID" value="TLM89365.1"/>
    <property type="molecule type" value="Genomic_DNA"/>
</dbReference>
<keyword evidence="3" id="KW-1185">Reference proteome</keyword>
<gene>
    <name evidence="2" type="ORF">FDY95_20035</name>
</gene>
<evidence type="ECO:0000256" key="1">
    <source>
        <dbReference type="SAM" id="MobiDB-lite"/>
    </source>
</evidence>